<keyword evidence="3" id="KW-1185">Reference proteome</keyword>
<organism evidence="2 3">
    <name type="scientific">Lentinula boryana</name>
    <dbReference type="NCBI Taxonomy" id="40481"/>
    <lineage>
        <taxon>Eukaryota</taxon>
        <taxon>Fungi</taxon>
        <taxon>Dikarya</taxon>
        <taxon>Basidiomycota</taxon>
        <taxon>Agaricomycotina</taxon>
        <taxon>Agaricomycetes</taxon>
        <taxon>Agaricomycetidae</taxon>
        <taxon>Agaricales</taxon>
        <taxon>Marasmiineae</taxon>
        <taxon>Omphalotaceae</taxon>
        <taxon>Lentinula</taxon>
    </lineage>
</organism>
<reference evidence="2" key="1">
    <citation type="submission" date="2022-08" db="EMBL/GenBank/DDBJ databases">
        <authorList>
            <consortium name="DOE Joint Genome Institute"/>
            <person name="Min B."/>
            <person name="Riley R."/>
            <person name="Sierra-Patev S."/>
            <person name="Naranjo-Ortiz M."/>
            <person name="Looney B."/>
            <person name="Konkel Z."/>
            <person name="Slot J.C."/>
            <person name="Sakamoto Y."/>
            <person name="Steenwyk J.L."/>
            <person name="Rokas A."/>
            <person name="Carro J."/>
            <person name="Camarero S."/>
            <person name="Ferreira P."/>
            <person name="Molpeceres G."/>
            <person name="Ruiz-Duenas F.J."/>
            <person name="Serrano A."/>
            <person name="Henrissat B."/>
            <person name="Drula E."/>
            <person name="Hughes K.W."/>
            <person name="Mata J.L."/>
            <person name="Ishikawa N.K."/>
            <person name="Vargas-Isla R."/>
            <person name="Ushijima S."/>
            <person name="Smith C.A."/>
            <person name="Ahrendt S."/>
            <person name="Andreopoulos W."/>
            <person name="He G."/>
            <person name="Labutti K."/>
            <person name="Lipzen A."/>
            <person name="Ng V."/>
            <person name="Sandor L."/>
            <person name="Barry K."/>
            <person name="Martinez A.T."/>
            <person name="Xiao Y."/>
            <person name="Gibbons J.G."/>
            <person name="Terashima K."/>
            <person name="Hibbett D.S."/>
            <person name="Grigoriev I.V."/>
        </authorList>
    </citation>
    <scope>NUCLEOTIDE SEQUENCE</scope>
    <source>
        <strain evidence="2">TFB10827</strain>
    </source>
</reference>
<feature type="transmembrane region" description="Helical" evidence="1">
    <location>
        <begin position="18"/>
        <end position="39"/>
    </location>
</feature>
<comment type="caution">
    <text evidence="2">The sequence shown here is derived from an EMBL/GenBank/DDBJ whole genome shotgun (WGS) entry which is preliminary data.</text>
</comment>
<protein>
    <submittedName>
        <fullName evidence="2">Uncharacterized protein</fullName>
    </submittedName>
</protein>
<gene>
    <name evidence="2" type="ORF">F5050DRAFT_1905631</name>
</gene>
<keyword evidence="1" id="KW-0472">Membrane</keyword>
<dbReference type="EMBL" id="MU790930">
    <property type="protein sequence ID" value="KAJ3991912.1"/>
    <property type="molecule type" value="Genomic_DNA"/>
</dbReference>
<accession>A0ABQ8PZW2</accession>
<keyword evidence="1" id="KW-0812">Transmembrane</keyword>
<evidence type="ECO:0000256" key="1">
    <source>
        <dbReference type="SAM" id="Phobius"/>
    </source>
</evidence>
<keyword evidence="1" id="KW-1133">Transmembrane helix</keyword>
<evidence type="ECO:0000313" key="3">
    <source>
        <dbReference type="Proteomes" id="UP001163828"/>
    </source>
</evidence>
<sequence length="75" mass="8491">MVSYLGSERRGPRKFDDIVSFILTLAAVYIFLRQSIIALKFMGGTRLPLAHFEWIPPTQAVGGFQVTAFREVIFV</sequence>
<evidence type="ECO:0000313" key="2">
    <source>
        <dbReference type="EMBL" id="KAJ3991912.1"/>
    </source>
</evidence>
<proteinExistence type="predicted"/>
<name>A0ABQ8PZW2_9AGAR</name>
<dbReference type="Proteomes" id="UP001163828">
    <property type="component" value="Unassembled WGS sequence"/>
</dbReference>